<keyword evidence="2 5" id="KW-0812">Transmembrane</keyword>
<dbReference type="SMART" id="SM01396">
    <property type="entry name" value="BC10"/>
    <property type="match status" value="1"/>
</dbReference>
<proteinExistence type="predicted"/>
<evidence type="ECO:0000256" key="2">
    <source>
        <dbReference type="ARBA" id="ARBA00022692"/>
    </source>
</evidence>
<name>A0A165AKR0_XYLHT</name>
<evidence type="ECO:0000256" key="3">
    <source>
        <dbReference type="ARBA" id="ARBA00022989"/>
    </source>
</evidence>
<evidence type="ECO:0000256" key="1">
    <source>
        <dbReference type="ARBA" id="ARBA00004370"/>
    </source>
</evidence>
<keyword evidence="3 5" id="KW-1133">Transmembrane helix</keyword>
<dbReference type="InParanoid" id="A0A165AKR0"/>
<comment type="subcellular location">
    <subcellularLocation>
        <location evidence="1">Membrane</location>
    </subcellularLocation>
</comment>
<evidence type="ECO:0000256" key="4">
    <source>
        <dbReference type="ARBA" id="ARBA00023136"/>
    </source>
</evidence>
<feature type="transmembrane region" description="Helical" evidence="5">
    <location>
        <begin position="32"/>
        <end position="53"/>
    </location>
</feature>
<sequence length="157" mass="18005">MFCLRSWLPVLFIPTNASPAFIFMFFVSTYFLNRPCVYCSLLLLMLFVSSCYWSDHCFLDLRSNWFEPRHFSSPLPASMPMFANDSLNASNMTMSQASFLAQAINETASSLTGAAVEGVKKRVELDPQWTGLGVEWMRRLLGRREWNIPCVDVIIRL</sequence>
<dbReference type="AlphaFoldDB" id="A0A165AKR0"/>
<evidence type="ECO:0000256" key="5">
    <source>
        <dbReference type="SAM" id="Phobius"/>
    </source>
</evidence>
<keyword evidence="4 5" id="KW-0472">Membrane</keyword>
<dbReference type="GeneID" id="28894653"/>
<dbReference type="EMBL" id="KV407462">
    <property type="protein sequence ID" value="KZF20648.1"/>
    <property type="molecule type" value="Genomic_DNA"/>
</dbReference>
<evidence type="ECO:0000313" key="6">
    <source>
        <dbReference type="EMBL" id="KZF20648.1"/>
    </source>
</evidence>
<reference evidence="6 7" key="1">
    <citation type="journal article" date="2016" name="Fungal Biol.">
        <title>The genome of Xylona heveae provides a window into fungal endophytism.</title>
        <authorList>
            <person name="Gazis R."/>
            <person name="Kuo A."/>
            <person name="Riley R."/>
            <person name="LaButti K."/>
            <person name="Lipzen A."/>
            <person name="Lin J."/>
            <person name="Amirebrahimi M."/>
            <person name="Hesse C.N."/>
            <person name="Spatafora J.W."/>
            <person name="Henrissat B."/>
            <person name="Hainaut M."/>
            <person name="Grigoriev I.V."/>
            <person name="Hibbett D.S."/>
        </authorList>
    </citation>
    <scope>NUCLEOTIDE SEQUENCE [LARGE SCALE GENOMIC DNA]</scope>
    <source>
        <strain evidence="6 7">TC161</strain>
    </source>
</reference>
<dbReference type="OMA" id="CMDIYIR"/>
<dbReference type="RefSeq" id="XP_018186203.1">
    <property type="nucleotide sequence ID" value="XM_018329516.1"/>
</dbReference>
<gene>
    <name evidence="6" type="ORF">L228DRAFT_176229</name>
</gene>
<dbReference type="OrthoDB" id="5563033at2759"/>
<accession>A0A165AKR0</accession>
<dbReference type="InterPro" id="IPR009598">
    <property type="entry name" value="BCALP"/>
</dbReference>
<feature type="transmembrane region" description="Helical" evidence="5">
    <location>
        <begin position="7"/>
        <end position="26"/>
    </location>
</feature>
<dbReference type="Pfam" id="PF06726">
    <property type="entry name" value="BC10"/>
    <property type="match status" value="1"/>
</dbReference>
<dbReference type="PANTHER" id="PTHR13259:SF1">
    <property type="entry name" value="BLADDER CANCER-ASSOCIATED PROTEIN"/>
    <property type="match status" value="1"/>
</dbReference>
<evidence type="ECO:0000313" key="7">
    <source>
        <dbReference type="Proteomes" id="UP000076632"/>
    </source>
</evidence>
<dbReference type="Proteomes" id="UP000076632">
    <property type="component" value="Unassembled WGS sequence"/>
</dbReference>
<organism evidence="6 7">
    <name type="scientific">Xylona heveae (strain CBS 132557 / TC161)</name>
    <dbReference type="NCBI Taxonomy" id="1328760"/>
    <lineage>
        <taxon>Eukaryota</taxon>
        <taxon>Fungi</taxon>
        <taxon>Dikarya</taxon>
        <taxon>Ascomycota</taxon>
        <taxon>Pezizomycotina</taxon>
        <taxon>Xylonomycetes</taxon>
        <taxon>Xylonales</taxon>
        <taxon>Xylonaceae</taxon>
        <taxon>Xylona</taxon>
    </lineage>
</organism>
<dbReference type="PANTHER" id="PTHR13259">
    <property type="entry name" value="BLADDER CANCER 10 KD PROTEIN HOMOLOG"/>
    <property type="match status" value="1"/>
</dbReference>
<protein>
    <submittedName>
        <fullName evidence="6">Uncharacterized protein</fullName>
    </submittedName>
</protein>
<dbReference type="GO" id="GO:0016020">
    <property type="term" value="C:membrane"/>
    <property type="evidence" value="ECO:0007669"/>
    <property type="project" value="UniProtKB-SubCell"/>
</dbReference>
<keyword evidence="7" id="KW-1185">Reference proteome</keyword>